<evidence type="ECO:0000256" key="2">
    <source>
        <dbReference type="SAM" id="Coils"/>
    </source>
</evidence>
<evidence type="ECO:0000259" key="3">
    <source>
        <dbReference type="PROSITE" id="PS50157"/>
    </source>
</evidence>
<dbReference type="PROSITE" id="PS50157">
    <property type="entry name" value="ZINC_FINGER_C2H2_2"/>
    <property type="match status" value="1"/>
</dbReference>
<sequence length="338" mass="39773">MFICELCDYNTPEKGNYAKHLTTYKHRSKLNFKKDNSLSTTLHDIKKDNMCATTIIEKSKTIQKNEENIKFRCGICSKCFTTSGNLSRHKKKCKELNNIELKYKREIELLNNKHENELLNAKIQELSRLNQNLSNDNKHLKSLINNAGLIIKSSVSTMSYLMTHYTDAPILKPITDFSAIEYDEKNEEFNLMDALIVEHDNGNLHRYLGDFIVKTYKKEDPTQQSIWNSDSVRLTYVIRQLINKKPDWKTDKKGVNIKKNIIDPLLSYINNIVVDYLHNSNLEDYVKEPYYKYKLRVNKVETASKIHYDINNKFLSEEILKYITPHFYLNKIDQLIEK</sequence>
<gene>
    <name evidence="4" type="ORF">Klosneuvirus_1_238</name>
</gene>
<keyword evidence="1" id="KW-0862">Zinc</keyword>
<evidence type="ECO:0000313" key="4">
    <source>
        <dbReference type="EMBL" id="ARF11381.1"/>
    </source>
</evidence>
<reference evidence="4" key="1">
    <citation type="journal article" date="2017" name="Science">
        <title>Giant viruses with an expanded complement of translation system components.</title>
        <authorList>
            <person name="Schulz F."/>
            <person name="Yutin N."/>
            <person name="Ivanova N.N."/>
            <person name="Ortega D.R."/>
            <person name="Lee T.K."/>
            <person name="Vierheilig J."/>
            <person name="Daims H."/>
            <person name="Horn M."/>
            <person name="Wagner M."/>
            <person name="Jensen G.J."/>
            <person name="Kyrpides N.C."/>
            <person name="Koonin E.V."/>
            <person name="Woyke T."/>
        </authorList>
    </citation>
    <scope>NUCLEOTIDE SEQUENCE</scope>
    <source>
        <strain evidence="4">KNV1</strain>
    </source>
</reference>
<dbReference type="SMART" id="SM00355">
    <property type="entry name" value="ZnF_C2H2"/>
    <property type="match status" value="2"/>
</dbReference>
<keyword evidence="2" id="KW-0175">Coiled coil</keyword>
<keyword evidence="1" id="KW-0863">Zinc-finger</keyword>
<dbReference type="InterPro" id="IPR013087">
    <property type="entry name" value="Znf_C2H2_type"/>
</dbReference>
<name>A0A1V0SI87_9VIRU</name>
<dbReference type="EMBL" id="KY684108">
    <property type="protein sequence ID" value="ARF11381.1"/>
    <property type="molecule type" value="Genomic_DNA"/>
</dbReference>
<feature type="domain" description="C2H2-type" evidence="3">
    <location>
        <begin position="71"/>
        <end position="91"/>
    </location>
</feature>
<dbReference type="InterPro" id="IPR036236">
    <property type="entry name" value="Znf_C2H2_sf"/>
</dbReference>
<evidence type="ECO:0000256" key="1">
    <source>
        <dbReference type="PROSITE-ProRule" id="PRU00042"/>
    </source>
</evidence>
<proteinExistence type="predicted"/>
<accession>A0A1V0SI87</accession>
<organism evidence="4">
    <name type="scientific">Klosneuvirus KNV1</name>
    <dbReference type="NCBI Taxonomy" id="1977640"/>
    <lineage>
        <taxon>Viruses</taxon>
        <taxon>Varidnaviria</taxon>
        <taxon>Bamfordvirae</taxon>
        <taxon>Nucleocytoviricota</taxon>
        <taxon>Megaviricetes</taxon>
        <taxon>Imitervirales</taxon>
        <taxon>Mimiviridae</taxon>
        <taxon>Klosneuvirinae</taxon>
        <taxon>Klosneuvirus</taxon>
    </lineage>
</organism>
<keyword evidence="1" id="KW-0479">Metal-binding</keyword>
<feature type="coiled-coil region" evidence="2">
    <location>
        <begin position="93"/>
        <end position="146"/>
    </location>
</feature>
<dbReference type="GO" id="GO:0008270">
    <property type="term" value="F:zinc ion binding"/>
    <property type="evidence" value="ECO:0007669"/>
    <property type="project" value="UniProtKB-KW"/>
</dbReference>
<dbReference type="SUPFAM" id="SSF57667">
    <property type="entry name" value="beta-beta-alpha zinc fingers"/>
    <property type="match status" value="1"/>
</dbReference>
<protein>
    <recommendedName>
        <fullName evidence="3">C2H2-type domain-containing protein</fullName>
    </recommendedName>
</protein>